<comment type="caution">
    <text evidence="2">The sequence shown here is derived from an EMBL/GenBank/DDBJ whole genome shotgun (WGS) entry which is preliminary data.</text>
</comment>
<evidence type="ECO:0000313" key="2">
    <source>
        <dbReference type="EMBL" id="KAF7383672.1"/>
    </source>
</evidence>
<name>A0A834MSG8_VESVU</name>
<feature type="compositionally biased region" description="Acidic residues" evidence="1">
    <location>
        <begin position="16"/>
        <end position="47"/>
    </location>
</feature>
<feature type="region of interest" description="Disordered" evidence="1">
    <location>
        <begin position="1"/>
        <end position="55"/>
    </location>
</feature>
<proteinExistence type="predicted"/>
<sequence length="70" mass="8083">MKTALSDYAERLLATADDDDDDDDDHDHDDDDDNDDDDDEDDDDDDDEKRSLINDTDAAAFKQLTRLQFR</sequence>
<accession>A0A834MSG8</accession>
<dbReference type="AlphaFoldDB" id="A0A834MSG8"/>
<gene>
    <name evidence="2" type="ORF">HZH66_013022</name>
</gene>
<reference evidence="2" key="1">
    <citation type="journal article" date="2020" name="G3 (Bethesda)">
        <title>High-Quality Assemblies for Three Invasive Social Wasps from the &lt;i&gt;Vespula&lt;/i&gt; Genus.</title>
        <authorList>
            <person name="Harrop T.W.R."/>
            <person name="Guhlin J."/>
            <person name="McLaughlin G.M."/>
            <person name="Permina E."/>
            <person name="Stockwell P."/>
            <person name="Gilligan J."/>
            <person name="Le Lec M.F."/>
            <person name="Gruber M.A.M."/>
            <person name="Quinn O."/>
            <person name="Lovegrove M."/>
            <person name="Duncan E.J."/>
            <person name="Remnant E.J."/>
            <person name="Van Eeckhoven J."/>
            <person name="Graham B."/>
            <person name="Knapp R.A."/>
            <person name="Langford K.W."/>
            <person name="Kronenberg Z."/>
            <person name="Press M.O."/>
            <person name="Eacker S.M."/>
            <person name="Wilson-Rankin E.E."/>
            <person name="Purcell J."/>
            <person name="Lester P.J."/>
            <person name="Dearden P.K."/>
        </authorList>
    </citation>
    <scope>NUCLEOTIDE SEQUENCE</scope>
    <source>
        <strain evidence="2">Marl-1</strain>
    </source>
</reference>
<evidence type="ECO:0000313" key="3">
    <source>
        <dbReference type="Proteomes" id="UP000614350"/>
    </source>
</evidence>
<evidence type="ECO:0000256" key="1">
    <source>
        <dbReference type="SAM" id="MobiDB-lite"/>
    </source>
</evidence>
<dbReference type="EMBL" id="JACSEA010000017">
    <property type="protein sequence ID" value="KAF7383672.1"/>
    <property type="molecule type" value="Genomic_DNA"/>
</dbReference>
<organism evidence="2 3">
    <name type="scientific">Vespula vulgaris</name>
    <name type="common">Yellow jacket</name>
    <name type="synonym">Wasp</name>
    <dbReference type="NCBI Taxonomy" id="7454"/>
    <lineage>
        <taxon>Eukaryota</taxon>
        <taxon>Metazoa</taxon>
        <taxon>Ecdysozoa</taxon>
        <taxon>Arthropoda</taxon>
        <taxon>Hexapoda</taxon>
        <taxon>Insecta</taxon>
        <taxon>Pterygota</taxon>
        <taxon>Neoptera</taxon>
        <taxon>Endopterygota</taxon>
        <taxon>Hymenoptera</taxon>
        <taxon>Apocrita</taxon>
        <taxon>Aculeata</taxon>
        <taxon>Vespoidea</taxon>
        <taxon>Vespidae</taxon>
        <taxon>Vespinae</taxon>
        <taxon>Vespula</taxon>
    </lineage>
</organism>
<keyword evidence="3" id="KW-1185">Reference proteome</keyword>
<protein>
    <submittedName>
        <fullName evidence="2">Uncharacterized protein</fullName>
    </submittedName>
</protein>
<dbReference type="Proteomes" id="UP000614350">
    <property type="component" value="Unassembled WGS sequence"/>
</dbReference>